<keyword evidence="11" id="KW-1208">Phospholipid metabolism</keyword>
<dbReference type="InterPro" id="IPR011992">
    <property type="entry name" value="EF-hand-dom_pair"/>
</dbReference>
<comment type="pathway">
    <text evidence="13">Phospholipid metabolism.</text>
</comment>
<evidence type="ECO:0000256" key="5">
    <source>
        <dbReference type="ARBA" id="ARBA00022679"/>
    </source>
</evidence>
<dbReference type="EMBL" id="GECZ01014698">
    <property type="protein sequence ID" value="JAS55071.1"/>
    <property type="molecule type" value="Transcribed_RNA"/>
</dbReference>
<dbReference type="SUPFAM" id="SSF47473">
    <property type="entry name" value="EF-hand"/>
    <property type="match status" value="1"/>
</dbReference>
<sequence>MMNGQCLAADKTNKDLVNPFVHHLELTTTYEKIKAGILTVVVLPVRLLVIICLLVLAWLLACVGLMGLSEADLQERPLTPWRRTVRGVSGVVLRCMMFFWGFHWVHVTGRKASRFCAPLIAIAPHSSFFDILAVLVVGDCSVVTRTENLDVPIVGKLINFTQPVYVWRDDPNSRQRTIKQIIDRATSSLDWSQVLIFPEGTCTNRSCLITFKPGAFYPGVPVQPVILRYPNKLDTVTWTWEGPGVLKLMWLTLVQPHSNCEIEFLPVYKPSEAECRDPKLYAENVRQLMARALGVPTLDYTYDDCQLVAKSNLLHIPRSCPALNIYKLRIRLGLVRNQREEKLVKEQPELLGAKAEMGVTCEQLATLLGVPTDSTLQELFTLLQPDSSGRVDLGCYLTSVLMVDQTHSGSHMWETAFHLWGDRGKLSPKQLAALLRLTQQLPNERSIDVPTDQDGLISYSNFESFMKMRLEMEWGNNNNARSKVD</sequence>
<evidence type="ECO:0000256" key="4">
    <source>
        <dbReference type="ARBA" id="ARBA00022516"/>
    </source>
</evidence>
<gene>
    <name evidence="16" type="ORF">g.17828</name>
</gene>
<evidence type="ECO:0000256" key="9">
    <source>
        <dbReference type="ARBA" id="ARBA00023136"/>
    </source>
</evidence>
<dbReference type="GO" id="GO:0005783">
    <property type="term" value="C:endoplasmic reticulum"/>
    <property type="evidence" value="ECO:0007669"/>
    <property type="project" value="TreeGrafter"/>
</dbReference>
<keyword evidence="10" id="KW-0594">Phospholipid biosynthesis</keyword>
<evidence type="ECO:0000256" key="2">
    <source>
        <dbReference type="ARBA" id="ARBA00005074"/>
    </source>
</evidence>
<name>A0A1B6FY65_9HEMI</name>
<dbReference type="UniPathway" id="UPA00085"/>
<dbReference type="AlphaFoldDB" id="A0A1B6FY65"/>
<evidence type="ECO:0000256" key="1">
    <source>
        <dbReference type="ARBA" id="ARBA00004370"/>
    </source>
</evidence>
<dbReference type="CDD" id="cd07991">
    <property type="entry name" value="LPLAT_LPCAT1-like"/>
    <property type="match status" value="1"/>
</dbReference>
<evidence type="ECO:0000259" key="15">
    <source>
        <dbReference type="SMART" id="SM00563"/>
    </source>
</evidence>
<feature type="domain" description="Phospholipid/glycerol acyltransferase" evidence="15">
    <location>
        <begin position="119"/>
        <end position="230"/>
    </location>
</feature>
<dbReference type="Gene3D" id="1.10.238.10">
    <property type="entry name" value="EF-hand"/>
    <property type="match status" value="1"/>
</dbReference>
<comment type="subcellular location">
    <subcellularLocation>
        <location evidence="1">Membrane</location>
    </subcellularLocation>
</comment>
<accession>A0A1B6FY65</accession>
<keyword evidence="4" id="KW-0444">Lipid biosynthesis</keyword>
<protein>
    <recommendedName>
        <fullName evidence="15">Phospholipid/glycerol acyltransferase domain-containing protein</fullName>
    </recommendedName>
</protein>
<dbReference type="InterPro" id="IPR002123">
    <property type="entry name" value="Plipid/glycerol_acylTrfase"/>
</dbReference>
<dbReference type="GO" id="GO:0042171">
    <property type="term" value="F:lysophosphatidic acid acyltransferase activity"/>
    <property type="evidence" value="ECO:0007669"/>
    <property type="project" value="TreeGrafter"/>
</dbReference>
<evidence type="ECO:0000256" key="11">
    <source>
        <dbReference type="ARBA" id="ARBA00023264"/>
    </source>
</evidence>
<feature type="transmembrane region" description="Helical" evidence="14">
    <location>
        <begin position="47"/>
        <end position="68"/>
    </location>
</feature>
<dbReference type="InterPro" id="IPR045252">
    <property type="entry name" value="LPCAT1-like"/>
</dbReference>
<dbReference type="SUPFAM" id="SSF69593">
    <property type="entry name" value="Glycerol-3-phosphate (1)-acyltransferase"/>
    <property type="match status" value="1"/>
</dbReference>
<dbReference type="Pfam" id="PF01553">
    <property type="entry name" value="Acyltransferase"/>
    <property type="match status" value="1"/>
</dbReference>
<evidence type="ECO:0000256" key="13">
    <source>
        <dbReference type="ARBA" id="ARBA00025707"/>
    </source>
</evidence>
<evidence type="ECO:0000256" key="6">
    <source>
        <dbReference type="ARBA" id="ARBA00022692"/>
    </source>
</evidence>
<reference evidence="16" key="1">
    <citation type="submission" date="2015-11" db="EMBL/GenBank/DDBJ databases">
        <title>De novo transcriptome assembly of four potential Pierce s Disease insect vectors from Arizona vineyards.</title>
        <authorList>
            <person name="Tassone E.E."/>
        </authorList>
    </citation>
    <scope>NUCLEOTIDE SEQUENCE</scope>
</reference>
<dbReference type="PANTHER" id="PTHR23063:SF52">
    <property type="entry name" value="LYSOPHOSPHATIDYLCHOLINE ACYLTRANSFERASE"/>
    <property type="match status" value="1"/>
</dbReference>
<keyword evidence="7 14" id="KW-1133">Transmembrane helix</keyword>
<evidence type="ECO:0000256" key="8">
    <source>
        <dbReference type="ARBA" id="ARBA00023098"/>
    </source>
</evidence>
<dbReference type="PANTHER" id="PTHR23063">
    <property type="entry name" value="PHOSPHOLIPID ACYLTRANSFERASE"/>
    <property type="match status" value="1"/>
</dbReference>
<dbReference type="GO" id="GO:0008374">
    <property type="term" value="F:O-acyltransferase activity"/>
    <property type="evidence" value="ECO:0007669"/>
    <property type="project" value="InterPro"/>
</dbReference>
<evidence type="ECO:0000313" key="16">
    <source>
        <dbReference type="EMBL" id="JAS55071.1"/>
    </source>
</evidence>
<organism evidence="16">
    <name type="scientific">Cuerna arida</name>
    <dbReference type="NCBI Taxonomy" id="1464854"/>
    <lineage>
        <taxon>Eukaryota</taxon>
        <taxon>Metazoa</taxon>
        <taxon>Ecdysozoa</taxon>
        <taxon>Arthropoda</taxon>
        <taxon>Hexapoda</taxon>
        <taxon>Insecta</taxon>
        <taxon>Pterygota</taxon>
        <taxon>Neoptera</taxon>
        <taxon>Paraneoptera</taxon>
        <taxon>Hemiptera</taxon>
        <taxon>Auchenorrhyncha</taxon>
        <taxon>Membracoidea</taxon>
        <taxon>Cicadellidae</taxon>
        <taxon>Cicadellinae</taxon>
        <taxon>Proconiini</taxon>
        <taxon>Cuerna</taxon>
    </lineage>
</organism>
<keyword evidence="6 14" id="KW-0812">Transmembrane</keyword>
<evidence type="ECO:0000256" key="3">
    <source>
        <dbReference type="ARBA" id="ARBA00008655"/>
    </source>
</evidence>
<keyword evidence="5" id="KW-0808">Transferase</keyword>
<dbReference type="SMART" id="SM00563">
    <property type="entry name" value="PlsC"/>
    <property type="match status" value="1"/>
</dbReference>
<evidence type="ECO:0000256" key="7">
    <source>
        <dbReference type="ARBA" id="ARBA00022989"/>
    </source>
</evidence>
<keyword evidence="8" id="KW-0443">Lipid metabolism</keyword>
<keyword evidence="12" id="KW-0012">Acyltransferase</keyword>
<keyword evidence="9 14" id="KW-0472">Membrane</keyword>
<evidence type="ECO:0000256" key="12">
    <source>
        <dbReference type="ARBA" id="ARBA00023315"/>
    </source>
</evidence>
<dbReference type="GO" id="GO:0016020">
    <property type="term" value="C:membrane"/>
    <property type="evidence" value="ECO:0007669"/>
    <property type="project" value="UniProtKB-SubCell"/>
</dbReference>
<evidence type="ECO:0000256" key="14">
    <source>
        <dbReference type="SAM" id="Phobius"/>
    </source>
</evidence>
<comment type="similarity">
    <text evidence="3">Belongs to the 1-acyl-sn-glycerol-3-phosphate acyltransferase family.</text>
</comment>
<evidence type="ECO:0000256" key="10">
    <source>
        <dbReference type="ARBA" id="ARBA00023209"/>
    </source>
</evidence>
<proteinExistence type="inferred from homology"/>
<dbReference type="GO" id="GO:0008654">
    <property type="term" value="P:phospholipid biosynthetic process"/>
    <property type="evidence" value="ECO:0007669"/>
    <property type="project" value="UniProtKB-KW"/>
</dbReference>
<comment type="pathway">
    <text evidence="2">Lipid metabolism; phospholipid metabolism.</text>
</comment>